<proteinExistence type="predicted"/>
<evidence type="ECO:0000313" key="2">
    <source>
        <dbReference type="Proteomes" id="UP000259026"/>
    </source>
</evidence>
<evidence type="ECO:0000313" key="1">
    <source>
        <dbReference type="EMBL" id="AXQ68704.1"/>
    </source>
</evidence>
<accession>A0A385EA24</accession>
<name>A0A385EA24_9CAUD</name>
<protein>
    <submittedName>
        <fullName evidence="1">Uncharacterized protein</fullName>
    </submittedName>
</protein>
<reference evidence="1 2" key="2">
    <citation type="submission" date="2018-09" db="EMBL/GenBank/DDBJ databases">
        <title>Giant CbK-like Caulobacter bacteriophages have genetically divergent genomes.</title>
        <authorList>
            <person name="Wilson K."/>
            <person name="Ely B."/>
        </authorList>
    </citation>
    <scope>NUCLEOTIDE SEQUENCE [LARGE SCALE GENOMIC DNA]</scope>
</reference>
<organism evidence="1 2">
    <name type="scientific">Caulobacter phage CcrPW</name>
    <dbReference type="NCBI Taxonomy" id="2283271"/>
    <lineage>
        <taxon>Viruses</taxon>
        <taxon>Duplodnaviria</taxon>
        <taxon>Heunggongvirae</taxon>
        <taxon>Uroviricota</taxon>
        <taxon>Caudoviricetes</taxon>
        <taxon>Jeanschmidtviridae</taxon>
        <taxon>Colossusvirus</taxon>
        <taxon>Colossusvirus PW</taxon>
    </lineage>
</organism>
<keyword evidence="2" id="KW-1185">Reference proteome</keyword>
<gene>
    <name evidence="1" type="ORF">CcrPW_gp165c</name>
</gene>
<dbReference type="EMBL" id="MH588545">
    <property type="protein sequence ID" value="AXQ68704.1"/>
    <property type="molecule type" value="Genomic_DNA"/>
</dbReference>
<reference evidence="2" key="1">
    <citation type="submission" date="2018-07" db="EMBL/GenBank/DDBJ databases">
        <title>Giant CbK-like Caulobacter bacteriophages have genetically divergent genomes.</title>
        <authorList>
            <person name="Wilson K.M."/>
            <person name="Ely B."/>
        </authorList>
    </citation>
    <scope>NUCLEOTIDE SEQUENCE [LARGE SCALE GENOMIC DNA]</scope>
</reference>
<sequence>MTPDPTPFITSLKREADGYANMLTITTIVVILAYFGAHGSHVWLHWFSTDTVAFLRKSAIVLGLFWLIFYGLAILIDYAIYATVRAWAEVFAYALAPFRAEAKDAEEPVVGVTSNIQIDVADLSAVAYLRDRMNLTDPPKRGI</sequence>
<dbReference type="Proteomes" id="UP000259026">
    <property type="component" value="Segment"/>
</dbReference>